<dbReference type="Gene3D" id="3.40.50.2300">
    <property type="match status" value="1"/>
</dbReference>
<dbReference type="PROSITE" id="PS51257">
    <property type="entry name" value="PROKAR_LIPOPROTEIN"/>
    <property type="match status" value="1"/>
</dbReference>
<accession>A0A316DBV5</accession>
<protein>
    <submittedName>
        <fullName evidence="2">Uncharacterized protein</fullName>
    </submittedName>
</protein>
<evidence type="ECO:0000313" key="3">
    <source>
        <dbReference type="Proteomes" id="UP000245634"/>
    </source>
</evidence>
<keyword evidence="3" id="KW-1185">Reference proteome</keyword>
<organism evidence="2 3">
    <name type="scientific">Tumebacillus permanentifrigoris</name>
    <dbReference type="NCBI Taxonomy" id="378543"/>
    <lineage>
        <taxon>Bacteria</taxon>
        <taxon>Bacillati</taxon>
        <taxon>Bacillota</taxon>
        <taxon>Bacilli</taxon>
        <taxon>Bacillales</taxon>
        <taxon>Alicyclobacillaceae</taxon>
        <taxon>Tumebacillus</taxon>
    </lineage>
</organism>
<keyword evidence="1" id="KW-0732">Signal</keyword>
<proteinExistence type="predicted"/>
<evidence type="ECO:0000256" key="1">
    <source>
        <dbReference type="SAM" id="SignalP"/>
    </source>
</evidence>
<dbReference type="Proteomes" id="UP000245634">
    <property type="component" value="Unassembled WGS sequence"/>
</dbReference>
<dbReference type="EMBL" id="QGGL01000003">
    <property type="protein sequence ID" value="PWK15484.1"/>
    <property type="molecule type" value="Genomic_DNA"/>
</dbReference>
<name>A0A316DBV5_9BACL</name>
<feature type="signal peptide" evidence="1">
    <location>
        <begin position="1"/>
        <end position="21"/>
    </location>
</feature>
<sequence length="337" mass="36363">MKFPRRFAALAAAIAAFVVLTTGCHQPTFDQLQPAKLKWSVSVIAVAESDEQKNSIQELVGKLAGEHAMATNVTWLDKPADAAATLEQVASTPGVDLVLLGADADNLQTVAQKHPNVRFGVLGEGSAAGLANVRALTTDHKRKLFLAGFLGAEANKESSAPFSVYVDKTRSASDDDWQWVLAGVRFAGRKDTPVQVTTSGLLPTTGSTTTERATLSGRALVLLDEMPDEVWAKIRDRGMKLIRTDQSTKGLAVQSNHVAQPSNLLVEAFDEESRLLHDGKWTAGQQVELAAKHIYRLTQPGLFLDKSLATRLELIEDQLTTGALKPETYLAGQVNAR</sequence>
<gene>
    <name evidence="2" type="ORF">C7459_10320</name>
</gene>
<feature type="chain" id="PRO_5038708991" evidence="1">
    <location>
        <begin position="22"/>
        <end position="337"/>
    </location>
</feature>
<evidence type="ECO:0000313" key="2">
    <source>
        <dbReference type="EMBL" id="PWK15484.1"/>
    </source>
</evidence>
<dbReference type="AlphaFoldDB" id="A0A316DBV5"/>
<dbReference type="RefSeq" id="WP_109686580.1">
    <property type="nucleotide sequence ID" value="NZ_QGGL01000003.1"/>
</dbReference>
<dbReference type="OrthoDB" id="2380599at2"/>
<reference evidence="2 3" key="1">
    <citation type="submission" date="2018-05" db="EMBL/GenBank/DDBJ databases">
        <title>Genomic Encyclopedia of Type Strains, Phase IV (KMG-IV): sequencing the most valuable type-strain genomes for metagenomic binning, comparative biology and taxonomic classification.</title>
        <authorList>
            <person name="Goeker M."/>
        </authorList>
    </citation>
    <scope>NUCLEOTIDE SEQUENCE [LARGE SCALE GENOMIC DNA]</scope>
    <source>
        <strain evidence="2 3">DSM 18773</strain>
    </source>
</reference>
<comment type="caution">
    <text evidence="2">The sequence shown here is derived from an EMBL/GenBank/DDBJ whole genome shotgun (WGS) entry which is preliminary data.</text>
</comment>